<feature type="compositionally biased region" description="Low complexity" evidence="1">
    <location>
        <begin position="356"/>
        <end position="368"/>
    </location>
</feature>
<protein>
    <recommendedName>
        <fullName evidence="2">Ysc84 actin-binding domain-containing protein</fullName>
    </recommendedName>
</protein>
<accession>A0A9P7B2Z4</accession>
<dbReference type="InterPro" id="IPR007461">
    <property type="entry name" value="Ysc84_actin-binding"/>
</dbReference>
<dbReference type="GO" id="GO:0035091">
    <property type="term" value="F:phosphatidylinositol binding"/>
    <property type="evidence" value="ECO:0007669"/>
    <property type="project" value="TreeGrafter"/>
</dbReference>
<dbReference type="InterPro" id="IPR051702">
    <property type="entry name" value="SH3_domain_YSC84-like"/>
</dbReference>
<gene>
    <name evidence="3" type="ORF">C6P46_000439</name>
</gene>
<reference evidence="3 4" key="1">
    <citation type="submission" date="2020-11" db="EMBL/GenBank/DDBJ databases">
        <title>Kefir isolates.</title>
        <authorList>
            <person name="Marcisauskas S."/>
            <person name="Kim Y."/>
            <person name="Blasche S."/>
        </authorList>
    </citation>
    <scope>NUCLEOTIDE SEQUENCE [LARGE SCALE GENOMIC DNA]</scope>
    <source>
        <strain evidence="3 4">KR</strain>
    </source>
</reference>
<feature type="compositionally biased region" description="Pro residues" evidence="1">
    <location>
        <begin position="369"/>
        <end position="384"/>
    </location>
</feature>
<dbReference type="OrthoDB" id="10255128at2759"/>
<dbReference type="PANTHER" id="PTHR15629:SF40">
    <property type="entry name" value="YSC84 ACTIN-BINDING DOMAIN-CONTAINING PROTEIN"/>
    <property type="match status" value="1"/>
</dbReference>
<proteinExistence type="predicted"/>
<feature type="region of interest" description="Disordered" evidence="1">
    <location>
        <begin position="1"/>
        <end position="33"/>
    </location>
</feature>
<keyword evidence="4" id="KW-1185">Reference proteome</keyword>
<evidence type="ECO:0000256" key="1">
    <source>
        <dbReference type="SAM" id="MobiDB-lite"/>
    </source>
</evidence>
<evidence type="ECO:0000313" key="3">
    <source>
        <dbReference type="EMBL" id="KAG0656120.1"/>
    </source>
</evidence>
<evidence type="ECO:0000313" key="4">
    <source>
        <dbReference type="Proteomes" id="UP000777482"/>
    </source>
</evidence>
<organism evidence="3 4">
    <name type="scientific">Rhodotorula mucilaginosa</name>
    <name type="common">Yeast</name>
    <name type="synonym">Rhodotorula rubra</name>
    <dbReference type="NCBI Taxonomy" id="5537"/>
    <lineage>
        <taxon>Eukaryota</taxon>
        <taxon>Fungi</taxon>
        <taxon>Dikarya</taxon>
        <taxon>Basidiomycota</taxon>
        <taxon>Pucciniomycotina</taxon>
        <taxon>Microbotryomycetes</taxon>
        <taxon>Sporidiobolales</taxon>
        <taxon>Sporidiobolaceae</taxon>
        <taxon>Rhodotorula</taxon>
    </lineage>
</organism>
<feature type="region of interest" description="Disordered" evidence="1">
    <location>
        <begin position="335"/>
        <end position="414"/>
    </location>
</feature>
<dbReference type="Pfam" id="PF04366">
    <property type="entry name" value="Ysc84"/>
    <property type="match status" value="1"/>
</dbReference>
<name>A0A9P7B2Z4_RHOMI</name>
<feature type="domain" description="Ysc84 actin-binding" evidence="2">
    <location>
        <begin position="171"/>
        <end position="291"/>
    </location>
</feature>
<dbReference type="CDD" id="cd11524">
    <property type="entry name" value="SYLF"/>
    <property type="match status" value="1"/>
</dbReference>
<dbReference type="PANTHER" id="PTHR15629">
    <property type="entry name" value="SH3YL1 PROTEIN"/>
    <property type="match status" value="1"/>
</dbReference>
<feature type="compositionally biased region" description="Low complexity" evidence="1">
    <location>
        <begin position="11"/>
        <end position="28"/>
    </location>
</feature>
<dbReference type="EMBL" id="PUHQ01000103">
    <property type="protein sequence ID" value="KAG0656120.1"/>
    <property type="molecule type" value="Genomic_DNA"/>
</dbReference>
<comment type="caution">
    <text evidence="3">The sequence shown here is derived from an EMBL/GenBank/DDBJ whole genome shotgun (WGS) entry which is preliminary data.</text>
</comment>
<sequence length="414" mass="43354">MSAPPPPPKRAAGLTTPATGDTTPPTGGSKWKGKASAWGVKALDKAMQLSDKVAPHVNNLTEKVGGERWWPSTNDFPLEVAKCTRILRAFTVDGVAQTVEEKDDKGIKRKRKAFRKIPAEVLRSAKGIIVYTSMRSGIAPLGGSGGSGLICARLPDGTWSAPSCVAPGNFAGGLLLGLDIFDAVLVIMTDQALQAFMTHKVSLGGELAIAAGTYGGGALAEVGLDKTPILSYQRSRGFYAGVEAVAQAYLTRFDENERIYSMMGVTQRDILTGHVRPTTEAHPFLAALREAETGTAQRRLGVENEYEQAFESKQADDGTDPLTREAEEQAAALGYSAEGPGSASGADTASEPSKEAVAVAPPSANLAPLPLPPRRNVPPPPPPAYTTADASLPEGPMAPESSPSVTEPGTDKVV</sequence>
<evidence type="ECO:0000259" key="2">
    <source>
        <dbReference type="Pfam" id="PF04366"/>
    </source>
</evidence>
<dbReference type="Proteomes" id="UP000777482">
    <property type="component" value="Unassembled WGS sequence"/>
</dbReference>
<dbReference type="AlphaFoldDB" id="A0A9P7B2Z4"/>